<feature type="region of interest" description="Disordered" evidence="1">
    <location>
        <begin position="1"/>
        <end position="67"/>
    </location>
</feature>
<gene>
    <name evidence="2" type="ordered locus">Francci3_1199</name>
</gene>
<accession>Q2JDR5</accession>
<keyword evidence="3" id="KW-1185">Reference proteome</keyword>
<dbReference type="EMBL" id="CP000249">
    <property type="protein sequence ID" value="ABD10577.1"/>
    <property type="molecule type" value="Genomic_DNA"/>
</dbReference>
<dbReference type="AlphaFoldDB" id="Q2JDR5"/>
<keyword evidence="2" id="KW-0547">Nucleotide-binding</keyword>
<evidence type="ECO:0000313" key="3">
    <source>
        <dbReference type="Proteomes" id="UP000001937"/>
    </source>
</evidence>
<evidence type="ECO:0000313" key="2">
    <source>
        <dbReference type="EMBL" id="ABD10577.1"/>
    </source>
</evidence>
<organism evidence="2 3">
    <name type="scientific">Frankia casuarinae (strain DSM 45818 / CECT 9043 / HFP020203 / CcI3)</name>
    <dbReference type="NCBI Taxonomy" id="106370"/>
    <lineage>
        <taxon>Bacteria</taxon>
        <taxon>Bacillati</taxon>
        <taxon>Actinomycetota</taxon>
        <taxon>Actinomycetes</taxon>
        <taxon>Frankiales</taxon>
        <taxon>Frankiaceae</taxon>
        <taxon>Frankia</taxon>
    </lineage>
</organism>
<dbReference type="RefSeq" id="WP_011435643.1">
    <property type="nucleotide sequence ID" value="NC_007777.1"/>
</dbReference>
<dbReference type="KEGG" id="fra:Francci3_1199"/>
<dbReference type="OrthoDB" id="4955412at2"/>
<dbReference type="GO" id="GO:0005524">
    <property type="term" value="F:ATP binding"/>
    <property type="evidence" value="ECO:0007669"/>
    <property type="project" value="UniProtKB-KW"/>
</dbReference>
<feature type="compositionally biased region" description="Basic and acidic residues" evidence="1">
    <location>
        <begin position="43"/>
        <end position="59"/>
    </location>
</feature>
<dbReference type="eggNOG" id="COG0358">
    <property type="taxonomic scope" value="Bacteria"/>
</dbReference>
<keyword evidence="2" id="KW-0067">ATP-binding</keyword>
<dbReference type="HOGENOM" id="CLU_025569_1_0_11"/>
<dbReference type="Proteomes" id="UP000001937">
    <property type="component" value="Chromosome"/>
</dbReference>
<proteinExistence type="predicted"/>
<name>Q2JDR5_FRACC</name>
<protein>
    <submittedName>
        <fullName evidence="2">ATP-binding protein</fullName>
    </submittedName>
</protein>
<evidence type="ECO:0000256" key="1">
    <source>
        <dbReference type="SAM" id="MobiDB-lite"/>
    </source>
</evidence>
<reference evidence="2 3" key="1">
    <citation type="journal article" date="2007" name="Genome Res.">
        <title>Genome characteristics of facultatively symbiotic Frankia sp. strains reflect host range and host plant biogeography.</title>
        <authorList>
            <person name="Normand P."/>
            <person name="Lapierre P."/>
            <person name="Tisa L.S."/>
            <person name="Gogarten J.P."/>
            <person name="Alloisio N."/>
            <person name="Bagnarol E."/>
            <person name="Bassi C.A."/>
            <person name="Berry A.M."/>
            <person name="Bickhart D.M."/>
            <person name="Choisne N."/>
            <person name="Couloux A."/>
            <person name="Cournoyer B."/>
            <person name="Cruveiller S."/>
            <person name="Daubin V."/>
            <person name="Demange N."/>
            <person name="Francino M.P."/>
            <person name="Goltsman E."/>
            <person name="Huang Y."/>
            <person name="Kopp O.R."/>
            <person name="Labarre L."/>
            <person name="Lapidus A."/>
            <person name="Lavire C."/>
            <person name="Marechal J."/>
            <person name="Martinez M."/>
            <person name="Mastronunzio J.E."/>
            <person name="Mullin B.C."/>
            <person name="Niemann J."/>
            <person name="Pujic P."/>
            <person name="Rawnsley T."/>
            <person name="Rouy Z."/>
            <person name="Schenowitz C."/>
            <person name="Sellstedt A."/>
            <person name="Tavares F."/>
            <person name="Tomkins J.P."/>
            <person name="Vallenet D."/>
            <person name="Valverde C."/>
            <person name="Wall L.G."/>
            <person name="Wang Y."/>
            <person name="Medigue C."/>
            <person name="Benson D.R."/>
        </authorList>
    </citation>
    <scope>NUCLEOTIDE SEQUENCE [LARGE SCALE GENOMIC DNA]</scope>
    <source>
        <strain evidence="3">DSM 45818 / CECT 9043 / CcI3</strain>
    </source>
</reference>
<sequence>MSGDHGDPTGARRSRHLHVAVPPGGHGDSVPGKATTAVPVDVPHQHEHEHNPHDEHESVPDDGGSGSQATRLVALARERYRVVRGSDGRAYAVDLAGPMIALSLRGRDGLRTRLATAYYDRFGSTPGGGALSDALTVLEGAAAEAEPEAVGLRVAATVDGGIVLDLGTVDGRCVQVDAHGWTVLERSPVLFRRTALTSPLPIPARPGDLAALRGLVNVSEAGFRLLVGWLVAAFLPDIPHPILVLTGEQGTAKSTAARITVCLLDPSPAPLRSAPRDARQWSITASASWVVALDNVSGVAPWFSDTLCKAVTGDGMVDRALYTDDDVTVISYRRVLAMTSIDAGDLAGDLAERILPLELTRIDPARRRTDGEISAAYDAARPTVLAALLDLLSQVLATLPGVRVDELPRMADFARVLAALDTVTGWTTLPDYTTAAADLAAAVVAADPVAEAIRRHLAKVGAFTGTAEALYANLPAPDPRPRTWPRSARGMSGAARRVAPALRAQGVTVDFTRSRDIQRQRLIHLAYDSSAIQPSEPSKPSKDPR</sequence>
<dbReference type="STRING" id="106370.Francci3_1199"/>
<dbReference type="PhylomeDB" id="Q2JDR5"/>